<dbReference type="PANTHER" id="PTHR44196">
    <property type="entry name" value="DEHYDROGENASE/REDUCTASE SDR FAMILY MEMBER 7B"/>
    <property type="match status" value="1"/>
</dbReference>
<reference evidence="4" key="1">
    <citation type="journal article" date="2019" name="Int. J. Syst. Evol. Microbiol.">
        <title>The Global Catalogue of Microorganisms (GCM) 10K type strain sequencing project: providing services to taxonomists for standard genome sequencing and annotation.</title>
        <authorList>
            <consortium name="The Broad Institute Genomics Platform"/>
            <consortium name="The Broad Institute Genome Sequencing Center for Infectious Disease"/>
            <person name="Wu L."/>
            <person name="Ma J."/>
        </authorList>
    </citation>
    <scope>NUCLEOTIDE SEQUENCE [LARGE SCALE GENOMIC DNA]</scope>
    <source>
        <strain evidence="4">CGMCC 1.10992</strain>
    </source>
</reference>
<comment type="caution">
    <text evidence="3">The sequence shown here is derived from an EMBL/GenBank/DDBJ whole genome shotgun (WGS) entry which is preliminary data.</text>
</comment>
<proteinExistence type="inferred from homology"/>
<keyword evidence="2" id="KW-0560">Oxidoreductase</keyword>
<dbReference type="InterPro" id="IPR036291">
    <property type="entry name" value="NAD(P)-bd_dom_sf"/>
</dbReference>
<organism evidence="3 4">
    <name type="scientific">Corallincola platygyrae</name>
    <dbReference type="NCBI Taxonomy" id="1193278"/>
    <lineage>
        <taxon>Bacteria</taxon>
        <taxon>Pseudomonadati</taxon>
        <taxon>Pseudomonadota</taxon>
        <taxon>Gammaproteobacteria</taxon>
        <taxon>Alteromonadales</taxon>
        <taxon>Psychromonadaceae</taxon>
        <taxon>Corallincola</taxon>
    </lineage>
</organism>
<evidence type="ECO:0000313" key="3">
    <source>
        <dbReference type="EMBL" id="MFD2095762.1"/>
    </source>
</evidence>
<dbReference type="SUPFAM" id="SSF51735">
    <property type="entry name" value="NAD(P)-binding Rossmann-fold domains"/>
    <property type="match status" value="1"/>
</dbReference>
<comment type="similarity">
    <text evidence="1">Belongs to the short-chain dehydrogenases/reductases (SDR) family.</text>
</comment>
<dbReference type="EMBL" id="JBHUHT010000009">
    <property type="protein sequence ID" value="MFD2095762.1"/>
    <property type="molecule type" value="Genomic_DNA"/>
</dbReference>
<gene>
    <name evidence="3" type="ORF">ACFSJ3_07175</name>
</gene>
<accession>A0ABW4XL87</accession>
<dbReference type="InterPro" id="IPR020904">
    <property type="entry name" value="Sc_DH/Rdtase_CS"/>
</dbReference>
<dbReference type="InterPro" id="IPR002347">
    <property type="entry name" value="SDR_fam"/>
</dbReference>
<name>A0ABW4XL87_9GAMM</name>
<protein>
    <submittedName>
        <fullName evidence="3">SDR family NAD(P)-dependent oxidoreductase</fullName>
    </submittedName>
</protein>
<keyword evidence="4" id="KW-1185">Reference proteome</keyword>
<evidence type="ECO:0000256" key="2">
    <source>
        <dbReference type="ARBA" id="ARBA00023002"/>
    </source>
</evidence>
<dbReference type="Pfam" id="PF00106">
    <property type="entry name" value="adh_short"/>
    <property type="match status" value="1"/>
</dbReference>
<dbReference type="PANTHER" id="PTHR44196:SF1">
    <property type="entry name" value="DEHYDROGENASE_REDUCTASE SDR FAMILY MEMBER 7B"/>
    <property type="match status" value="1"/>
</dbReference>
<sequence length="242" mass="26834">MNILITGGTSGIGKQIALDYLRDGHKVIVWGRNEVRLQELASCGASIDCVDVTDAEKVANAFESLVETKSIDLAILSAGDCKYIDDGELDLSTFEQMWQVNVVGQLTLLDCFKKHAARIEGASVYCVGSSAHLFPFPRAEAYGGTKAALNYICRVYRAFLAGKGIKLGLIEPGFVDTPLTQKNDFDMPFLISVEEASERIRRGIRAKRLLIRFPRRLIYSLKLLGIMPEAWQLFIQRKLTSG</sequence>
<evidence type="ECO:0000313" key="4">
    <source>
        <dbReference type="Proteomes" id="UP001597380"/>
    </source>
</evidence>
<dbReference type="PRINTS" id="PR00081">
    <property type="entry name" value="GDHRDH"/>
</dbReference>
<dbReference type="RefSeq" id="WP_345340168.1">
    <property type="nucleotide sequence ID" value="NZ_BAABLI010000014.1"/>
</dbReference>
<dbReference type="Gene3D" id="3.40.50.720">
    <property type="entry name" value="NAD(P)-binding Rossmann-like Domain"/>
    <property type="match status" value="1"/>
</dbReference>
<dbReference type="Proteomes" id="UP001597380">
    <property type="component" value="Unassembled WGS sequence"/>
</dbReference>
<dbReference type="PROSITE" id="PS00061">
    <property type="entry name" value="ADH_SHORT"/>
    <property type="match status" value="1"/>
</dbReference>
<evidence type="ECO:0000256" key="1">
    <source>
        <dbReference type="ARBA" id="ARBA00006484"/>
    </source>
</evidence>